<accession>A0A0S4TUI5</accession>
<gene>
    <name evidence="2" type="ORF">RUN39_v1_610038</name>
</gene>
<name>A0A0S4TUI5_RALSL</name>
<proteinExistence type="predicted"/>
<organism evidence="2">
    <name type="scientific">Ralstonia solanacearum</name>
    <name type="common">Pseudomonas solanacearum</name>
    <dbReference type="NCBI Taxonomy" id="305"/>
    <lineage>
        <taxon>Bacteria</taxon>
        <taxon>Pseudomonadati</taxon>
        <taxon>Pseudomonadota</taxon>
        <taxon>Betaproteobacteria</taxon>
        <taxon>Burkholderiales</taxon>
        <taxon>Burkholderiaceae</taxon>
        <taxon>Ralstonia</taxon>
        <taxon>Ralstonia solanacearum species complex</taxon>
    </lineage>
</organism>
<sequence length="44" mass="5006">MCTIKPLPEFTEWLDGLTDATMRDDARRGRGEDQALGTRPDGRR</sequence>
<reference evidence="2" key="1">
    <citation type="submission" date="2015-10" db="EMBL/GenBank/DDBJ databases">
        <authorList>
            <person name="Gilbert D.G."/>
        </authorList>
    </citation>
    <scope>NUCLEOTIDE SEQUENCE</scope>
    <source>
        <strain evidence="2">Phyl III-seqv23</strain>
    </source>
</reference>
<protein>
    <submittedName>
        <fullName evidence="2">Uncharacterized protein</fullName>
    </submittedName>
</protein>
<dbReference type="AlphaFoldDB" id="A0A0S4TUI5"/>
<dbReference type="EMBL" id="LN899819">
    <property type="protein sequence ID" value="CUV13730.1"/>
    <property type="molecule type" value="Genomic_DNA"/>
</dbReference>
<evidence type="ECO:0000256" key="1">
    <source>
        <dbReference type="SAM" id="MobiDB-lite"/>
    </source>
</evidence>
<feature type="region of interest" description="Disordered" evidence="1">
    <location>
        <begin position="16"/>
        <end position="44"/>
    </location>
</feature>
<evidence type="ECO:0000313" key="2">
    <source>
        <dbReference type="EMBL" id="CUV13730.1"/>
    </source>
</evidence>
<feature type="compositionally biased region" description="Basic and acidic residues" evidence="1">
    <location>
        <begin position="21"/>
        <end position="33"/>
    </location>
</feature>